<keyword evidence="7" id="KW-1185">Reference proteome</keyword>
<dbReference type="PANTHER" id="PTHR48043">
    <property type="entry name" value="EG:EG0003.4 PROTEIN-RELATED"/>
    <property type="match status" value="1"/>
</dbReference>
<name>A0AA38HRU6_9CUCU</name>
<dbReference type="PROSITE" id="PS00375">
    <property type="entry name" value="UDPGT"/>
    <property type="match status" value="1"/>
</dbReference>
<dbReference type="InterPro" id="IPR035595">
    <property type="entry name" value="UDP_glycos_trans_CS"/>
</dbReference>
<protein>
    <recommendedName>
        <fullName evidence="8">UDP-glucuronosyltransferase</fullName>
    </recommendedName>
</protein>
<evidence type="ECO:0000313" key="6">
    <source>
        <dbReference type="EMBL" id="KAJ3642481.1"/>
    </source>
</evidence>
<dbReference type="AlphaFoldDB" id="A0AA38HRU6"/>
<feature type="transmembrane region" description="Helical" evidence="4">
    <location>
        <begin position="471"/>
        <end position="493"/>
    </location>
</feature>
<keyword evidence="5" id="KW-0732">Signal</keyword>
<feature type="chain" id="PRO_5041392839" description="UDP-glucuronosyltransferase" evidence="5">
    <location>
        <begin position="19"/>
        <end position="659"/>
    </location>
</feature>
<dbReference type="EMBL" id="JALNTZ010000008">
    <property type="protein sequence ID" value="KAJ3642481.1"/>
    <property type="molecule type" value="Genomic_DNA"/>
</dbReference>
<dbReference type="InterPro" id="IPR002213">
    <property type="entry name" value="UDP_glucos_trans"/>
</dbReference>
<feature type="signal peptide" evidence="5">
    <location>
        <begin position="1"/>
        <end position="18"/>
    </location>
</feature>
<feature type="transmembrane region" description="Helical" evidence="4">
    <location>
        <begin position="617"/>
        <end position="638"/>
    </location>
</feature>
<evidence type="ECO:0008006" key="8">
    <source>
        <dbReference type="Google" id="ProtNLM"/>
    </source>
</evidence>
<proteinExistence type="inferred from homology"/>
<comment type="similarity">
    <text evidence="1">Belongs to the UDP-glycosyltransferase family.</text>
</comment>
<dbReference type="Proteomes" id="UP001168821">
    <property type="component" value="Unassembled WGS sequence"/>
</dbReference>
<keyword evidence="4" id="KW-0472">Membrane</keyword>
<dbReference type="GO" id="GO:0008194">
    <property type="term" value="F:UDP-glycosyltransferase activity"/>
    <property type="evidence" value="ECO:0007669"/>
    <property type="project" value="InterPro"/>
</dbReference>
<keyword evidence="2" id="KW-0328">Glycosyltransferase</keyword>
<sequence>MKSLFVLVFLVIFHLSKCAKILGVFPMPTSSHYILGSALMKGLVEHGHDVTVISPFVEKNPPKKGSYRQIELTGFLETHEKRLKQRSMFDMEDVNSFLVLPIFFYIIGDVTEATLKHPNVQELLRSDEKFDAVIIQEFMNEAHKGFATHFNAPMILLSPIGACAWVNTLVANPAPTSYVPDAMLSYSSQMTFTERLTNTVFHFYTHILYHLFNFPKHARLYDEYFPNSPPFYDALYNVSLVFLNSHPSLNQPVPYVPNMVDIGGFHINPTKELPHDLQQFLDDSKEGVIYFSMGSNLKSAEFPPEKRDAFLNTFSKMKMKILWKWEEDVFPGQPKNVKLGKWLPQQDILAHPNVKLFITHGGLLSTTETIYHGVPVLAIPIAGDQKLNAQRIVNEGFGLSLGYKEISEQTLTEKLDELLNNPKYTRNAKKRSELFHDRLVGPMETAVYWVEYVIRHKGAPHLKVAGVDLPWYKYMLLDVGVFILVVLFLNILAHSNVKVFVTHGGLLSTTETIYHGVPVLAVPIAADQRLNARRIVNDGFGLCVDYKEIAEEALTQKLREILNYPRYVRSAKKRSKLFHDRLVGPMETAVYWVEYVIRHGGAPHLKVSGVDLPWYKYMLVDVIGIIFIALVFSSYLFYKITKKICSKFSKPKVQKVKRS</sequence>
<evidence type="ECO:0000256" key="3">
    <source>
        <dbReference type="ARBA" id="ARBA00022679"/>
    </source>
</evidence>
<keyword evidence="3" id="KW-0808">Transferase</keyword>
<reference evidence="6" key="1">
    <citation type="journal article" date="2023" name="G3 (Bethesda)">
        <title>Whole genome assemblies of Zophobas morio and Tenebrio molitor.</title>
        <authorList>
            <person name="Kaur S."/>
            <person name="Stinson S.A."/>
            <person name="diCenzo G.C."/>
        </authorList>
    </citation>
    <scope>NUCLEOTIDE SEQUENCE</scope>
    <source>
        <strain evidence="6">QUZm001</strain>
    </source>
</reference>
<evidence type="ECO:0000256" key="1">
    <source>
        <dbReference type="ARBA" id="ARBA00009995"/>
    </source>
</evidence>
<organism evidence="6 7">
    <name type="scientific">Zophobas morio</name>
    <dbReference type="NCBI Taxonomy" id="2755281"/>
    <lineage>
        <taxon>Eukaryota</taxon>
        <taxon>Metazoa</taxon>
        <taxon>Ecdysozoa</taxon>
        <taxon>Arthropoda</taxon>
        <taxon>Hexapoda</taxon>
        <taxon>Insecta</taxon>
        <taxon>Pterygota</taxon>
        <taxon>Neoptera</taxon>
        <taxon>Endopterygota</taxon>
        <taxon>Coleoptera</taxon>
        <taxon>Polyphaga</taxon>
        <taxon>Cucujiformia</taxon>
        <taxon>Tenebrionidae</taxon>
        <taxon>Zophobas</taxon>
    </lineage>
</organism>
<accession>A0AA38HRU6</accession>
<dbReference type="CDD" id="cd03784">
    <property type="entry name" value="GT1_Gtf-like"/>
    <property type="match status" value="1"/>
</dbReference>
<keyword evidence="4" id="KW-1133">Transmembrane helix</keyword>
<gene>
    <name evidence="6" type="ORF">Zmor_025264</name>
</gene>
<keyword evidence="4" id="KW-0812">Transmembrane</keyword>
<dbReference type="PANTHER" id="PTHR48043:SF159">
    <property type="entry name" value="EG:EG0003.4 PROTEIN-RELATED"/>
    <property type="match status" value="1"/>
</dbReference>
<dbReference type="FunFam" id="3.40.50.2000:FF:000050">
    <property type="entry name" value="UDP-glucuronosyltransferase"/>
    <property type="match status" value="1"/>
</dbReference>
<dbReference type="Pfam" id="PF00201">
    <property type="entry name" value="UDPGT"/>
    <property type="match status" value="2"/>
</dbReference>
<dbReference type="Gene3D" id="3.40.50.2000">
    <property type="entry name" value="Glycogen Phosphorylase B"/>
    <property type="match status" value="3"/>
</dbReference>
<evidence type="ECO:0000313" key="7">
    <source>
        <dbReference type="Proteomes" id="UP001168821"/>
    </source>
</evidence>
<dbReference type="SUPFAM" id="SSF53756">
    <property type="entry name" value="UDP-Glycosyltransferase/glycogen phosphorylase"/>
    <property type="match status" value="2"/>
</dbReference>
<evidence type="ECO:0000256" key="4">
    <source>
        <dbReference type="SAM" id="Phobius"/>
    </source>
</evidence>
<dbReference type="InterPro" id="IPR050271">
    <property type="entry name" value="UDP-glycosyltransferase"/>
</dbReference>
<evidence type="ECO:0000256" key="5">
    <source>
        <dbReference type="SAM" id="SignalP"/>
    </source>
</evidence>
<comment type="caution">
    <text evidence="6">The sequence shown here is derived from an EMBL/GenBank/DDBJ whole genome shotgun (WGS) entry which is preliminary data.</text>
</comment>
<dbReference type="FunFam" id="3.40.50.2000:FF:000144">
    <property type="entry name" value="UDP-glucuronosyltransferase"/>
    <property type="match status" value="1"/>
</dbReference>
<evidence type="ECO:0000256" key="2">
    <source>
        <dbReference type="ARBA" id="ARBA00022676"/>
    </source>
</evidence>